<sequence length="408" mass="46749">MRGFFYFSVMKNTIYSILFLFVTVFGYTQDKVLQTGVIIDSIKIANTPTESYAIYFPKKYDGKTSLAVVFIFEPAGRGKKGIAPFILAAEMYNYILVCSNTSRNGSTQTNVAIANRLFDDVLQTCAIDSSQLYIAGFSGGARLASFFGISTGVFQGVIACGASFNGMDKFIPPANNFSYLGMIGNKDMNYLEMIENKHWLDNAKIVNTLFISHENHVWPKQSEMLRAFDWLEIQAYRKNIRPKNDTILKRIYNTNLRIADSLKANKEMVLSVNACEKGITFFNTNEDNLLRAKIAEIKKSKEYKDEIGKMEKIKVLENELLDKLSLRFDQELKSAKSTSNFKFWKSEIKNLKVMKLDDKNPLAQNMAIRVLDWFQVSVYETGQEYKRNQQNDKFTYCEELYKIVTETN</sequence>
<evidence type="ECO:0000313" key="1">
    <source>
        <dbReference type="EMBL" id="OXA78248.1"/>
    </source>
</evidence>
<dbReference type="Gene3D" id="3.40.50.1820">
    <property type="entry name" value="alpha/beta hydrolase"/>
    <property type="match status" value="1"/>
</dbReference>
<evidence type="ECO:0008006" key="3">
    <source>
        <dbReference type="Google" id="ProtNLM"/>
    </source>
</evidence>
<dbReference type="Proteomes" id="UP000198382">
    <property type="component" value="Unassembled WGS sequence"/>
</dbReference>
<dbReference type="InterPro" id="IPR029058">
    <property type="entry name" value="AB_hydrolase_fold"/>
</dbReference>
<name>A0ABX4BPV1_FLAFR</name>
<accession>A0ABX4BPV1</accession>
<gene>
    <name evidence="1" type="ORF">B0A65_13880</name>
</gene>
<proteinExistence type="predicted"/>
<keyword evidence="2" id="KW-1185">Reference proteome</keyword>
<organism evidence="1 2">
    <name type="scientific">Flavobacterium frigidimaris</name>
    <dbReference type="NCBI Taxonomy" id="262320"/>
    <lineage>
        <taxon>Bacteria</taxon>
        <taxon>Pseudomonadati</taxon>
        <taxon>Bacteroidota</taxon>
        <taxon>Flavobacteriia</taxon>
        <taxon>Flavobacteriales</taxon>
        <taxon>Flavobacteriaceae</taxon>
        <taxon>Flavobacterium</taxon>
    </lineage>
</organism>
<evidence type="ECO:0000313" key="2">
    <source>
        <dbReference type="Proteomes" id="UP000198382"/>
    </source>
</evidence>
<dbReference type="EMBL" id="MUGV01000022">
    <property type="protein sequence ID" value="OXA78248.1"/>
    <property type="molecule type" value="Genomic_DNA"/>
</dbReference>
<dbReference type="SUPFAM" id="SSF53474">
    <property type="entry name" value="alpha/beta-Hydrolases"/>
    <property type="match status" value="1"/>
</dbReference>
<reference evidence="1 2" key="1">
    <citation type="submission" date="2016-11" db="EMBL/GenBank/DDBJ databases">
        <title>Whole genomes of Flavobacteriaceae.</title>
        <authorList>
            <person name="Stine C."/>
            <person name="Li C."/>
            <person name="Tadesse D."/>
        </authorList>
    </citation>
    <scope>NUCLEOTIDE SEQUENCE [LARGE SCALE GENOMIC DNA]</scope>
    <source>
        <strain evidence="1 2">DSM 15937</strain>
    </source>
</reference>
<comment type="caution">
    <text evidence="1">The sequence shown here is derived from an EMBL/GenBank/DDBJ whole genome shotgun (WGS) entry which is preliminary data.</text>
</comment>
<protein>
    <recommendedName>
        <fullName evidence="3">Esterase PHB depolymerase</fullName>
    </recommendedName>
</protein>